<dbReference type="PANTHER" id="PTHR43213:SF5">
    <property type="entry name" value="BIFUNCTIONAL DTTP_UTP PYROPHOSPHATASE_METHYLTRANSFERASE PROTEIN-RELATED"/>
    <property type="match status" value="1"/>
</dbReference>
<dbReference type="HAMAP" id="MF_00528">
    <property type="entry name" value="Maf"/>
    <property type="match status" value="1"/>
</dbReference>
<dbReference type="InterPro" id="IPR003697">
    <property type="entry name" value="Maf-like"/>
</dbReference>
<name>A0ABT8CBT6_9BACT</name>
<dbReference type="Pfam" id="PF02545">
    <property type="entry name" value="Maf"/>
    <property type="match status" value="1"/>
</dbReference>
<proteinExistence type="inferred from homology"/>
<evidence type="ECO:0000256" key="3">
    <source>
        <dbReference type="ARBA" id="ARBA00023080"/>
    </source>
</evidence>
<organism evidence="5 6">
    <name type="scientific">Cyclobacterium jeungdonense</name>
    <dbReference type="NCBI Taxonomy" id="708087"/>
    <lineage>
        <taxon>Bacteria</taxon>
        <taxon>Pseudomonadati</taxon>
        <taxon>Bacteroidota</taxon>
        <taxon>Cytophagia</taxon>
        <taxon>Cytophagales</taxon>
        <taxon>Cyclobacteriaceae</taxon>
        <taxon>Cyclobacterium</taxon>
    </lineage>
</organism>
<dbReference type="InterPro" id="IPR029001">
    <property type="entry name" value="ITPase-like_fam"/>
</dbReference>
<comment type="catalytic activity">
    <reaction evidence="4">
        <text>UTP + H2O = UMP + diphosphate + H(+)</text>
        <dbReference type="Rhea" id="RHEA:29395"/>
        <dbReference type="ChEBI" id="CHEBI:15377"/>
        <dbReference type="ChEBI" id="CHEBI:15378"/>
        <dbReference type="ChEBI" id="CHEBI:33019"/>
        <dbReference type="ChEBI" id="CHEBI:46398"/>
        <dbReference type="ChEBI" id="CHEBI:57865"/>
        <dbReference type="EC" id="3.6.1.9"/>
    </reaction>
</comment>
<comment type="catalytic activity">
    <reaction evidence="4">
        <text>dTTP + H2O = dTMP + diphosphate + H(+)</text>
        <dbReference type="Rhea" id="RHEA:28534"/>
        <dbReference type="ChEBI" id="CHEBI:15377"/>
        <dbReference type="ChEBI" id="CHEBI:15378"/>
        <dbReference type="ChEBI" id="CHEBI:33019"/>
        <dbReference type="ChEBI" id="CHEBI:37568"/>
        <dbReference type="ChEBI" id="CHEBI:63528"/>
        <dbReference type="EC" id="3.6.1.9"/>
    </reaction>
</comment>
<gene>
    <name evidence="5" type="ORF">QWZ15_20820</name>
</gene>
<keyword evidence="3 4" id="KW-0546">Nucleotide metabolism</keyword>
<reference evidence="6" key="1">
    <citation type="journal article" date="2019" name="Int. J. Syst. Evol. Microbiol.">
        <title>The Global Catalogue of Microorganisms (GCM) 10K type strain sequencing project: providing services to taxonomists for standard genome sequencing and annotation.</title>
        <authorList>
            <consortium name="The Broad Institute Genomics Platform"/>
            <consortium name="The Broad Institute Genome Sequencing Center for Infectious Disease"/>
            <person name="Wu L."/>
            <person name="Ma J."/>
        </authorList>
    </citation>
    <scope>NUCLEOTIDE SEQUENCE [LARGE SCALE GENOMIC DNA]</scope>
    <source>
        <strain evidence="6">CECT 7706</strain>
    </source>
</reference>
<feature type="site" description="Important for substrate specificity" evidence="4">
    <location>
        <position position="16"/>
    </location>
</feature>
<evidence type="ECO:0000256" key="2">
    <source>
        <dbReference type="ARBA" id="ARBA00022801"/>
    </source>
</evidence>
<dbReference type="CDD" id="cd00555">
    <property type="entry name" value="Maf"/>
    <property type="match status" value="1"/>
</dbReference>
<dbReference type="EMBL" id="JAUFQS010000047">
    <property type="protein sequence ID" value="MDN3690278.1"/>
    <property type="molecule type" value="Genomic_DNA"/>
</dbReference>
<evidence type="ECO:0000256" key="1">
    <source>
        <dbReference type="ARBA" id="ARBA00001968"/>
    </source>
</evidence>
<keyword evidence="6" id="KW-1185">Reference proteome</keyword>
<evidence type="ECO:0000313" key="5">
    <source>
        <dbReference type="EMBL" id="MDN3690278.1"/>
    </source>
</evidence>
<feature type="site" description="Important for substrate specificity" evidence="4">
    <location>
        <position position="157"/>
    </location>
</feature>
<dbReference type="RefSeq" id="WP_163383221.1">
    <property type="nucleotide sequence ID" value="NZ_JAUFQS010000047.1"/>
</dbReference>
<dbReference type="EC" id="3.6.1.9" evidence="4"/>
<accession>A0ABT8CBT6</accession>
<protein>
    <recommendedName>
        <fullName evidence="4">dTTP/UTP pyrophosphatase</fullName>
        <shortName evidence="4">dTTPase/UTPase</shortName>
        <ecNumber evidence="4">3.6.1.9</ecNumber>
    </recommendedName>
    <alternativeName>
        <fullName evidence="4">Nucleoside triphosphate pyrophosphatase</fullName>
    </alternativeName>
    <alternativeName>
        <fullName evidence="4">Nucleotide pyrophosphatase</fullName>
        <shortName evidence="4">Nucleotide PPase</shortName>
    </alternativeName>
</protein>
<feature type="active site" description="Proton acceptor" evidence="4">
    <location>
        <position position="74"/>
    </location>
</feature>
<comment type="cofactor">
    <cofactor evidence="1 4">
        <name>a divalent metal cation</name>
        <dbReference type="ChEBI" id="CHEBI:60240"/>
    </cofactor>
</comment>
<evidence type="ECO:0000256" key="4">
    <source>
        <dbReference type="HAMAP-Rule" id="MF_00528"/>
    </source>
</evidence>
<sequence>MEIKNKSLVLASKSPRRQQLLKEMGFSFSVKTLDTDEAFPESLDKMAVAEFLAEKKADAYLPYLYDEEVLITADTTVISENQILNKPATPQEAREMLQLLQGKPHEVITGVCIRDLQHKILISDCTRVDFSPLDDIEIKYYIKNFQPFDKAGGYGIQDWIGLIGISSIQGSYYTVMGLPVHKVYQQLKTTYELLY</sequence>
<dbReference type="Proteomes" id="UP001236663">
    <property type="component" value="Unassembled WGS sequence"/>
</dbReference>
<dbReference type="GO" id="GO:0016787">
    <property type="term" value="F:hydrolase activity"/>
    <property type="evidence" value="ECO:0007669"/>
    <property type="project" value="UniProtKB-KW"/>
</dbReference>
<dbReference type="PANTHER" id="PTHR43213">
    <property type="entry name" value="BIFUNCTIONAL DTTP/UTP PYROPHOSPHATASE/METHYLTRANSFERASE PROTEIN-RELATED"/>
    <property type="match status" value="1"/>
</dbReference>
<dbReference type="SUPFAM" id="SSF52972">
    <property type="entry name" value="ITPase-like"/>
    <property type="match status" value="1"/>
</dbReference>
<feature type="site" description="Important for substrate specificity" evidence="4">
    <location>
        <position position="75"/>
    </location>
</feature>
<dbReference type="NCBIfam" id="TIGR00172">
    <property type="entry name" value="maf"/>
    <property type="match status" value="1"/>
</dbReference>
<comment type="subcellular location">
    <subcellularLocation>
        <location evidence="4">Cytoplasm</location>
    </subcellularLocation>
</comment>
<evidence type="ECO:0000313" key="6">
    <source>
        <dbReference type="Proteomes" id="UP001236663"/>
    </source>
</evidence>
<comment type="function">
    <text evidence="4">Nucleoside triphosphate pyrophosphatase that hydrolyzes dTTP and UTP. May have a dual role in cell division arrest and in preventing the incorporation of modified nucleotides into cellular nucleic acids.</text>
</comment>
<keyword evidence="2 4" id="KW-0378">Hydrolase</keyword>
<keyword evidence="4" id="KW-0963">Cytoplasm</keyword>
<dbReference type="Gene3D" id="3.90.950.10">
    <property type="match status" value="1"/>
</dbReference>
<comment type="caution">
    <text evidence="5">The sequence shown here is derived from an EMBL/GenBank/DDBJ whole genome shotgun (WGS) entry which is preliminary data.</text>
</comment>
<comment type="similarity">
    <text evidence="4">Belongs to the Maf family. YhdE subfamily.</text>
</comment>
<dbReference type="PIRSF" id="PIRSF006305">
    <property type="entry name" value="Maf"/>
    <property type="match status" value="1"/>
</dbReference>
<comment type="caution">
    <text evidence="4">Lacks conserved residue(s) required for the propagation of feature annotation.</text>
</comment>